<evidence type="ECO:0000256" key="2">
    <source>
        <dbReference type="SAM" id="SignalP"/>
    </source>
</evidence>
<dbReference type="Gene3D" id="3.40.710.10">
    <property type="entry name" value="DD-peptidase/beta-lactamase superfamily"/>
    <property type="match status" value="1"/>
</dbReference>
<dbReference type="SUPFAM" id="SSF56601">
    <property type="entry name" value="beta-lactamase/transpeptidase-like"/>
    <property type="match status" value="1"/>
</dbReference>
<dbReference type="Proteomes" id="UP000515873">
    <property type="component" value="Chromosome"/>
</dbReference>
<dbReference type="InterPro" id="IPR021860">
    <property type="entry name" value="Peptidase_S12_Pab87-rel_C"/>
</dbReference>
<organism evidence="5 6">
    <name type="scientific">Dyella telluris</name>
    <dbReference type="NCBI Taxonomy" id="2763498"/>
    <lineage>
        <taxon>Bacteria</taxon>
        <taxon>Pseudomonadati</taxon>
        <taxon>Pseudomonadota</taxon>
        <taxon>Gammaproteobacteria</taxon>
        <taxon>Lysobacterales</taxon>
        <taxon>Rhodanobacteraceae</taxon>
        <taxon>Dyella</taxon>
    </lineage>
</organism>
<dbReference type="PANTHER" id="PTHR22935">
    <property type="entry name" value="PENICILLIN-BINDING PROTEIN"/>
    <property type="match status" value="1"/>
</dbReference>
<dbReference type="PROSITE" id="PS51257">
    <property type="entry name" value="PROKAR_LIPOPROTEIN"/>
    <property type="match status" value="1"/>
</dbReference>
<keyword evidence="2" id="KW-0732">Signal</keyword>
<dbReference type="KEGG" id="dtl:H8F01_08315"/>
<dbReference type="AlphaFoldDB" id="A0A7G8Q8J4"/>
<name>A0A7G8Q8J4_9GAMM</name>
<evidence type="ECO:0000259" key="4">
    <source>
        <dbReference type="Pfam" id="PF11954"/>
    </source>
</evidence>
<sequence length="549" mass="58437">MKRMWLALGLSFATACAAADASLLPQRVDEAARQYIQAGEYPVLVIGVVDGDRSAVYAYGKLDNGQKPAGDTAFEIGSITKTFTATLLAQQVTEGKLQLDTPVASLLPGFTIPSRDGKQITLGNLASQNSGLPRLPGNLRVAGGKDPYADYDADKLKAFLASYTLPRDPGASYEYSNLGVGLLGYALGVHAGTDYAKLLQEQLLKPLGMTHSTADLDAAIRAGLARGHDSAGQTTPNWHIGVLGGAGAIVSTADDMLRYLKANMGVVKTPLYPAMELAQKPAAAGPKASARLGLVWMIHHINGGDLIEHGGMTGGFASYVGFTADRRHGVVVLTNRALEVGELGQAVLQPEAPLTPPHKQVAMSTKQLDEYAGGYVLHPGFVLTVFRKDDQLMAQATGQSAFPVFPEAKDEFFANSSDISLSFTRDDHGKVSGMVLHQHGDYPAPRLASGSLPTSEGKTVELDATTLSSYAGHYQLSPKAVVTIAARDGQAFIQLTGQPEFPIYASARDKFFLRVVDAKVDFERDAQGKVNALVIHQNNTDHRAPRVAE</sequence>
<dbReference type="InterPro" id="IPR051478">
    <property type="entry name" value="Beta-lactamase-like_AB/R"/>
</dbReference>
<accession>A0A7G8Q8J4</accession>
<protein>
    <submittedName>
        <fullName evidence="5">Serine hydrolase</fullName>
    </submittedName>
</protein>
<dbReference type="RefSeq" id="WP_187058529.1">
    <property type="nucleotide sequence ID" value="NZ_CP060412.1"/>
</dbReference>
<gene>
    <name evidence="5" type="ORF">H8F01_08315</name>
</gene>
<comment type="similarity">
    <text evidence="1">Belongs to the beta-lactamase family.</text>
</comment>
<dbReference type="Pfam" id="PF11954">
    <property type="entry name" value="DUF3471"/>
    <property type="match status" value="2"/>
</dbReference>
<dbReference type="Pfam" id="PF00144">
    <property type="entry name" value="Beta-lactamase"/>
    <property type="match status" value="1"/>
</dbReference>
<feature type="domain" description="Beta-lactamase-related" evidence="3">
    <location>
        <begin position="28"/>
        <end position="338"/>
    </location>
</feature>
<dbReference type="PANTHER" id="PTHR22935:SF95">
    <property type="entry name" value="BETA-LACTAMASE-LIKE 1-RELATED"/>
    <property type="match status" value="1"/>
</dbReference>
<evidence type="ECO:0000313" key="6">
    <source>
        <dbReference type="Proteomes" id="UP000515873"/>
    </source>
</evidence>
<evidence type="ECO:0000259" key="3">
    <source>
        <dbReference type="Pfam" id="PF00144"/>
    </source>
</evidence>
<feature type="signal peptide" evidence="2">
    <location>
        <begin position="1"/>
        <end position="17"/>
    </location>
</feature>
<dbReference type="GO" id="GO:0016787">
    <property type="term" value="F:hydrolase activity"/>
    <property type="evidence" value="ECO:0007669"/>
    <property type="project" value="UniProtKB-KW"/>
</dbReference>
<evidence type="ECO:0000313" key="5">
    <source>
        <dbReference type="EMBL" id="QNK03102.1"/>
    </source>
</evidence>
<dbReference type="InterPro" id="IPR001466">
    <property type="entry name" value="Beta-lactam-related"/>
</dbReference>
<keyword evidence="6" id="KW-1185">Reference proteome</keyword>
<dbReference type="InterPro" id="IPR012338">
    <property type="entry name" value="Beta-lactam/transpept-like"/>
</dbReference>
<feature type="domain" description="Peptidase S12 Pab87-related C-terminal" evidence="4">
    <location>
        <begin position="359"/>
        <end position="437"/>
    </location>
</feature>
<reference evidence="5 6" key="1">
    <citation type="submission" date="2020-08" db="EMBL/GenBank/DDBJ databases">
        <title>Dyella sp. G9 isolated from forest soil.</title>
        <authorList>
            <person name="Fu J."/>
            <person name="Qiu L."/>
        </authorList>
    </citation>
    <scope>NUCLEOTIDE SEQUENCE [LARGE SCALE GENOMIC DNA]</scope>
    <source>
        <strain evidence="5 6">G9</strain>
    </source>
</reference>
<feature type="chain" id="PRO_5028974834" evidence="2">
    <location>
        <begin position="18"/>
        <end position="549"/>
    </location>
</feature>
<dbReference type="EMBL" id="CP060412">
    <property type="protein sequence ID" value="QNK03102.1"/>
    <property type="molecule type" value="Genomic_DNA"/>
</dbReference>
<keyword evidence="5" id="KW-0378">Hydrolase</keyword>
<evidence type="ECO:0000256" key="1">
    <source>
        <dbReference type="ARBA" id="ARBA00038473"/>
    </source>
</evidence>
<feature type="domain" description="Peptidase S12 Pab87-related C-terminal" evidence="4">
    <location>
        <begin position="460"/>
        <end position="536"/>
    </location>
</feature>
<proteinExistence type="inferred from homology"/>